<comment type="caution">
    <text evidence="2">The sequence shown here is derived from an EMBL/GenBank/DDBJ whole genome shotgun (WGS) entry which is preliminary data.</text>
</comment>
<protein>
    <recommendedName>
        <fullName evidence="4">Metal-dependent hydrolase</fullName>
    </recommendedName>
</protein>
<feature type="transmembrane region" description="Helical" evidence="1">
    <location>
        <begin position="127"/>
        <end position="154"/>
    </location>
</feature>
<dbReference type="AlphaFoldDB" id="A0A916K4S4"/>
<dbReference type="RefSeq" id="WP_218093733.1">
    <property type="nucleotide sequence ID" value="NZ_CAJVAS010000019.1"/>
</dbReference>
<feature type="transmembrane region" description="Helical" evidence="1">
    <location>
        <begin position="160"/>
        <end position="179"/>
    </location>
</feature>
<dbReference type="EMBL" id="CAJVAS010000019">
    <property type="protein sequence ID" value="CAG7639026.1"/>
    <property type="molecule type" value="Genomic_DNA"/>
</dbReference>
<proteinExistence type="predicted"/>
<name>A0A916K4S4_9BACL</name>
<evidence type="ECO:0000313" key="3">
    <source>
        <dbReference type="Proteomes" id="UP000693672"/>
    </source>
</evidence>
<evidence type="ECO:0008006" key="4">
    <source>
        <dbReference type="Google" id="ProtNLM"/>
    </source>
</evidence>
<evidence type="ECO:0000313" key="2">
    <source>
        <dbReference type="EMBL" id="CAG7639026.1"/>
    </source>
</evidence>
<keyword evidence="3" id="KW-1185">Reference proteome</keyword>
<dbReference type="PANTHER" id="PTHR40031:SF1">
    <property type="entry name" value="MEMBRANE-BOUND METAL-DEPENDENT HYDROLASE"/>
    <property type="match status" value="1"/>
</dbReference>
<gene>
    <name evidence="2" type="primary">yfhP</name>
    <name evidence="2" type="ORF">PAESOLCIP111_04002</name>
</gene>
<sequence>MDTGTHLVIGLGLAGLAYVDPVVASDGAVSTAVLIGTVVGSQAPDADTLLRLKDNATYIKNHRGASHSLPALFIWTALISGFLWLFFGDLPMAHVVMWVFIAVAFHVFTDLFNTYGTQAVRPFSERWIAWNVIHIFDPFIFTSHLLAIFLWSFHLVRPELLFPILYGVIAVYYIWRTGYHYLLESRVFKQDLAYEPGDRYIFIPTVHLYQWQVLKKKENGSFVLGEYRNRRLKWVDCVTCDVHPAVDASKTHPDIASFLYFTSYACADVREHAWGYEVRWVDVRYRHRKQYPFVAMVLMDQRYRPIDSYVGWLSHSRLEKKLRLDLY</sequence>
<organism evidence="2 3">
    <name type="scientific">Paenibacillus solanacearum</name>
    <dbReference type="NCBI Taxonomy" id="2048548"/>
    <lineage>
        <taxon>Bacteria</taxon>
        <taxon>Bacillati</taxon>
        <taxon>Bacillota</taxon>
        <taxon>Bacilli</taxon>
        <taxon>Bacillales</taxon>
        <taxon>Paenibacillaceae</taxon>
        <taxon>Paenibacillus</taxon>
    </lineage>
</organism>
<dbReference type="Pfam" id="PF04307">
    <property type="entry name" value="YdjM"/>
    <property type="match status" value="1"/>
</dbReference>
<dbReference type="InterPro" id="IPR007404">
    <property type="entry name" value="YdjM-like"/>
</dbReference>
<dbReference type="Proteomes" id="UP000693672">
    <property type="component" value="Unassembled WGS sequence"/>
</dbReference>
<evidence type="ECO:0000256" key="1">
    <source>
        <dbReference type="SAM" id="Phobius"/>
    </source>
</evidence>
<dbReference type="InterPro" id="IPR053170">
    <property type="entry name" value="Transcription_regulator"/>
</dbReference>
<keyword evidence="1" id="KW-1133">Transmembrane helix</keyword>
<accession>A0A916K4S4</accession>
<dbReference type="PANTHER" id="PTHR40031">
    <property type="entry name" value="HYPOTHETICAL MEMBRANE SPANNING PROTEIN"/>
    <property type="match status" value="1"/>
</dbReference>
<feature type="transmembrane region" description="Helical" evidence="1">
    <location>
        <begin position="69"/>
        <end position="87"/>
    </location>
</feature>
<keyword evidence="1" id="KW-0812">Transmembrane</keyword>
<keyword evidence="1" id="KW-0472">Membrane</keyword>
<feature type="transmembrane region" description="Helical" evidence="1">
    <location>
        <begin position="93"/>
        <end position="115"/>
    </location>
</feature>
<reference evidence="2" key="1">
    <citation type="submission" date="2021-06" db="EMBL/GenBank/DDBJ databases">
        <authorList>
            <person name="Criscuolo A."/>
        </authorList>
    </citation>
    <scope>NUCLEOTIDE SEQUENCE</scope>
    <source>
        <strain evidence="2">CIP111600</strain>
    </source>
</reference>